<name>A0A0D8Y4S1_DICVI</name>
<dbReference type="Proteomes" id="UP000053766">
    <property type="component" value="Unassembled WGS sequence"/>
</dbReference>
<evidence type="ECO:0000313" key="1">
    <source>
        <dbReference type="EMBL" id="KJH49576.1"/>
    </source>
</evidence>
<keyword evidence="2" id="KW-1185">Reference proteome</keyword>
<reference evidence="1 2" key="1">
    <citation type="submission" date="2013-11" db="EMBL/GenBank/DDBJ databases">
        <title>Draft genome of the bovine lungworm Dictyocaulus viviparus.</title>
        <authorList>
            <person name="Mitreva M."/>
        </authorList>
    </citation>
    <scope>NUCLEOTIDE SEQUENCE [LARGE SCALE GENOMIC DNA]</scope>
    <source>
        <strain evidence="1 2">HannoverDv2000</strain>
    </source>
</reference>
<organism evidence="1 2">
    <name type="scientific">Dictyocaulus viviparus</name>
    <name type="common">Bovine lungworm</name>
    <dbReference type="NCBI Taxonomy" id="29172"/>
    <lineage>
        <taxon>Eukaryota</taxon>
        <taxon>Metazoa</taxon>
        <taxon>Ecdysozoa</taxon>
        <taxon>Nematoda</taxon>
        <taxon>Chromadorea</taxon>
        <taxon>Rhabditida</taxon>
        <taxon>Rhabditina</taxon>
        <taxon>Rhabditomorpha</taxon>
        <taxon>Strongyloidea</taxon>
        <taxon>Metastrongylidae</taxon>
        <taxon>Dictyocaulus</taxon>
    </lineage>
</organism>
<reference evidence="2" key="2">
    <citation type="journal article" date="2016" name="Sci. Rep.">
        <title>Dictyocaulus viviparus genome, variome and transcriptome elucidate lungworm biology and support future intervention.</title>
        <authorList>
            <person name="McNulty S.N."/>
            <person name="Strube C."/>
            <person name="Rosa B.A."/>
            <person name="Martin J.C."/>
            <person name="Tyagi R."/>
            <person name="Choi Y.J."/>
            <person name="Wang Q."/>
            <person name="Hallsworth Pepin K."/>
            <person name="Zhang X."/>
            <person name="Ozersky P."/>
            <person name="Wilson R.K."/>
            <person name="Sternberg P.W."/>
            <person name="Gasser R.B."/>
            <person name="Mitreva M."/>
        </authorList>
    </citation>
    <scope>NUCLEOTIDE SEQUENCE [LARGE SCALE GENOMIC DNA]</scope>
    <source>
        <strain evidence="2">HannoverDv2000</strain>
    </source>
</reference>
<dbReference type="EMBL" id="KN716230">
    <property type="protein sequence ID" value="KJH49576.1"/>
    <property type="molecule type" value="Genomic_DNA"/>
</dbReference>
<dbReference type="AlphaFoldDB" id="A0A0D8Y4S1"/>
<gene>
    <name evidence="1" type="ORF">DICVIV_04308</name>
</gene>
<dbReference type="OrthoDB" id="10252740at2759"/>
<protein>
    <submittedName>
        <fullName evidence="1">Uncharacterized protein</fullName>
    </submittedName>
</protein>
<accession>A0A0D8Y4S1</accession>
<evidence type="ECO:0000313" key="2">
    <source>
        <dbReference type="Proteomes" id="UP000053766"/>
    </source>
</evidence>
<proteinExistence type="predicted"/>
<dbReference type="STRING" id="29172.A0A0D8Y4S1"/>
<sequence length="546" mass="61678">MNGVPLHINTAIVNRFKKDNEIRFYKALIHYLVTLYFCAGNPYFSLIQKESDEFELRNNFNVRRNNPNFTQSNKMRDRKFCSKITYAPKESKITEATGTHAQTEVYSNLNYNSNRNTKVYERKPPIKQFESKCVIDATRDTNIQRSGSNVANIKGCVDEHSVVPPIKQFESKCVIDATRDTNIQRSGSNGFGVCSGSRSKDTSQIIQDSNEPGAIILAPKKKPANRAGLEKVGLLTNFWELHVSSKITYRYDVSIHLSSPTNPKAVDLLRGERDDSSMIARRALCLKLLNYALEYYRIFNEGAAYVYDGASIMFSSEDLTYALKEHSGVLSLDVSDLPDQIRDLILRVDVNTVTLEISPCRDAASSFDIADLSAQKNRNWATLDRSWKQFYELLTSQDALTSGRFTQFGAGSLYLGVVVSENIGYGYRLFSGVHKGIKFIEGKRTNTNGADDIIAALVLDHRVGIFFNNQNLMQSIRELDGLQNLQQFDFSCDHKNFMNSIWTMVNNHVKGVRMQYICSNTNPLSFTAVGISKKPIKELKDILPNN</sequence>